<comment type="catalytic activity">
    <reaction evidence="1 13">
        <text>L-threonine = 2-oxobutanoate + NH4(+)</text>
        <dbReference type="Rhea" id="RHEA:22108"/>
        <dbReference type="ChEBI" id="CHEBI:16763"/>
        <dbReference type="ChEBI" id="CHEBI:28938"/>
        <dbReference type="ChEBI" id="CHEBI:57926"/>
        <dbReference type="EC" id="4.3.1.19"/>
    </reaction>
</comment>
<keyword evidence="8" id="KW-0677">Repeat</keyword>
<dbReference type="PANTHER" id="PTHR48078">
    <property type="entry name" value="THREONINE DEHYDRATASE, MITOCHONDRIAL-RELATED"/>
    <property type="match status" value="1"/>
</dbReference>
<keyword evidence="10 13" id="KW-0456">Lyase</keyword>
<comment type="subunit">
    <text evidence="5 13">Homotetramer.</text>
</comment>
<dbReference type="InterPro" id="IPR050147">
    <property type="entry name" value="Ser/Thr_Dehydratase"/>
</dbReference>
<dbReference type="EMBL" id="CP014060">
    <property type="protein sequence ID" value="AMG40125.2"/>
    <property type="molecule type" value="Genomic_DNA"/>
</dbReference>
<dbReference type="UniPathway" id="UPA00047">
    <property type="reaction ID" value="UER00054"/>
</dbReference>
<dbReference type="InterPro" id="IPR001721">
    <property type="entry name" value="TD_ACT-like"/>
</dbReference>
<sequence>MQQPQAATAKTSETDTFTPGHATPMEYLRQILTARVYDIARETELDLAQSLSRRLGNRVHLKREDNQPVFSFKVRGAYNKMRNTPQAALERGVITASAGNHAQGVAISAARLGVRATIVVPQTAPQVKVDAVRAFGGPTVQVVLAGDSYSDAYAYAQTLARDQDLAFIPAFDDPFVIAGQGTVGMEILRQHPGRLDAVFVPIGGGSLAAGVSVYMKAVDPSVKVIGVQTVDSCAMAQSIQVGERVSLAEVGLFSDGTAVKLVGEETFRLCRQYLDEVILVDTDAVCAAIKDVFLDTRSVLEPAGALALAGLKQYVEREGVSGQSLVAITSGANMNFDRMRFVADRAEVGEAREAVFAVTLPEERGSFRRFCAVMGARSVTEFNYRIADANTARIFVSVQIARRGEGADIMRGLEQEGFAVSDLSHNEVSKQHIRYMVGGRSPLAGGERLFRFEFPERPGALMKFLSAMAPNWNISLFHYRNQGADFSSVLVGIQAPLADDAALDRFLAQLGYAHWEETANEAYRQFLI</sequence>
<evidence type="ECO:0000256" key="8">
    <source>
        <dbReference type="ARBA" id="ARBA00022737"/>
    </source>
</evidence>
<dbReference type="AlphaFoldDB" id="A0A0X8P5A5"/>
<dbReference type="GO" id="GO:0003941">
    <property type="term" value="F:L-serine ammonia-lyase activity"/>
    <property type="evidence" value="ECO:0007669"/>
    <property type="project" value="TreeGrafter"/>
</dbReference>
<dbReference type="EC" id="4.3.1.19" evidence="13"/>
<dbReference type="InterPro" id="IPR045865">
    <property type="entry name" value="ACT-like_dom_sf"/>
</dbReference>
<reference evidence="17" key="1">
    <citation type="submission" date="2015-12" db="EMBL/GenBank/DDBJ databases">
        <title>FDA dAtabase for Regulatory Grade micrObial Sequences (FDA-ARGOS): Supporting development and validation of Infectious Disease Dx tests.</title>
        <authorList>
            <person name="Case J."/>
            <person name="Tallon L."/>
            <person name="Sadzewicz L."/>
            <person name="Sengamalay N."/>
            <person name="Ott S."/>
            <person name="Godinez A."/>
            <person name="Nagaraj S."/>
            <person name="Nadendla S."/>
            <person name="Sichtig H."/>
        </authorList>
    </citation>
    <scope>NUCLEOTIDE SEQUENCE [LARGE SCALE GENOMIC DNA]</scope>
    <source>
        <strain evidence="17">FDAARGOS_147</strain>
    </source>
</reference>
<evidence type="ECO:0000313" key="16">
    <source>
        <dbReference type="EMBL" id="AMG40125.2"/>
    </source>
</evidence>
<dbReference type="FunFam" id="3.40.50.1100:FF:000008">
    <property type="entry name" value="L-threonine dehydratase"/>
    <property type="match status" value="1"/>
</dbReference>
<evidence type="ECO:0000256" key="2">
    <source>
        <dbReference type="ARBA" id="ARBA00001933"/>
    </source>
</evidence>
<dbReference type="InterPro" id="IPR036052">
    <property type="entry name" value="TrpB-like_PALP_sf"/>
</dbReference>
<dbReference type="Proteomes" id="UP000060602">
    <property type="component" value="Chromosome"/>
</dbReference>
<dbReference type="GO" id="GO:0004794">
    <property type="term" value="F:threonine deaminase activity"/>
    <property type="evidence" value="ECO:0007669"/>
    <property type="project" value="UniProtKB-UniRule"/>
</dbReference>
<name>A0A0X8P5A5_ALCXX</name>
<dbReference type="Gene3D" id="3.40.1020.10">
    <property type="entry name" value="Biosynthetic Threonine Deaminase, Domain 3"/>
    <property type="match status" value="1"/>
</dbReference>
<evidence type="ECO:0000313" key="17">
    <source>
        <dbReference type="Proteomes" id="UP000060602"/>
    </source>
</evidence>
<evidence type="ECO:0000256" key="5">
    <source>
        <dbReference type="ARBA" id="ARBA00011881"/>
    </source>
</evidence>
<keyword evidence="9 13" id="KW-0663">Pyridoxal phosphate</keyword>
<keyword evidence="11 13" id="KW-0100">Branched-chain amino acid biosynthesis</keyword>
<dbReference type="CDD" id="cd04906">
    <property type="entry name" value="ACT_ThrD-I_1"/>
    <property type="match status" value="1"/>
</dbReference>
<dbReference type="InterPro" id="IPR005787">
    <property type="entry name" value="Thr_deHydtase_biosynth"/>
</dbReference>
<evidence type="ECO:0000256" key="9">
    <source>
        <dbReference type="ARBA" id="ARBA00022898"/>
    </source>
</evidence>
<dbReference type="NCBIfam" id="NF009130">
    <property type="entry name" value="PRK12483.1"/>
    <property type="match status" value="1"/>
</dbReference>
<evidence type="ECO:0000256" key="10">
    <source>
        <dbReference type="ARBA" id="ARBA00023239"/>
    </source>
</evidence>
<dbReference type="CDD" id="cd01562">
    <property type="entry name" value="Thr-dehyd"/>
    <property type="match status" value="1"/>
</dbReference>
<evidence type="ECO:0000256" key="13">
    <source>
        <dbReference type="RuleBase" id="RU362012"/>
    </source>
</evidence>
<feature type="region of interest" description="Disordered" evidence="14">
    <location>
        <begin position="1"/>
        <end position="22"/>
    </location>
</feature>
<evidence type="ECO:0000259" key="15">
    <source>
        <dbReference type="PROSITE" id="PS51672"/>
    </source>
</evidence>
<keyword evidence="7 13" id="KW-0412">Isoleucine biosynthesis</keyword>
<dbReference type="Pfam" id="PF00291">
    <property type="entry name" value="PALP"/>
    <property type="match status" value="1"/>
</dbReference>
<evidence type="ECO:0000256" key="12">
    <source>
        <dbReference type="ARBA" id="ARBA00025527"/>
    </source>
</evidence>
<organism evidence="16 17">
    <name type="scientific">Alcaligenes xylosoxydans xylosoxydans</name>
    <name type="common">Achromobacter xylosoxidans</name>
    <dbReference type="NCBI Taxonomy" id="85698"/>
    <lineage>
        <taxon>Bacteria</taxon>
        <taxon>Pseudomonadati</taxon>
        <taxon>Pseudomonadota</taxon>
        <taxon>Betaproteobacteria</taxon>
        <taxon>Burkholderiales</taxon>
        <taxon>Alcaligenaceae</taxon>
        <taxon>Achromobacter</taxon>
    </lineage>
</organism>
<evidence type="ECO:0000256" key="4">
    <source>
        <dbReference type="ARBA" id="ARBA00010869"/>
    </source>
</evidence>
<dbReference type="InterPro" id="IPR038110">
    <property type="entry name" value="TD_ACT-like_sf"/>
</dbReference>
<comment type="pathway">
    <text evidence="3 13">Amino-acid biosynthesis; L-isoleucine biosynthesis; 2-oxobutanoate from L-threonine: step 1/1.</text>
</comment>
<keyword evidence="6 13" id="KW-0028">Amino-acid biosynthesis</keyword>
<evidence type="ECO:0000256" key="6">
    <source>
        <dbReference type="ARBA" id="ARBA00022605"/>
    </source>
</evidence>
<comment type="cofactor">
    <cofactor evidence="2 13">
        <name>pyridoxal 5'-phosphate</name>
        <dbReference type="ChEBI" id="CHEBI:597326"/>
    </cofactor>
</comment>
<dbReference type="PROSITE" id="PS51672">
    <property type="entry name" value="ACT_LIKE"/>
    <property type="match status" value="2"/>
</dbReference>
<dbReference type="SUPFAM" id="SSF53686">
    <property type="entry name" value="Tryptophan synthase beta subunit-like PLP-dependent enzymes"/>
    <property type="match status" value="1"/>
</dbReference>
<dbReference type="InterPro" id="IPR001926">
    <property type="entry name" value="TrpB-like_PALP"/>
</dbReference>
<evidence type="ECO:0000256" key="14">
    <source>
        <dbReference type="SAM" id="MobiDB-lite"/>
    </source>
</evidence>
<dbReference type="NCBIfam" id="TIGR01124">
    <property type="entry name" value="ilvA_2Cterm"/>
    <property type="match status" value="1"/>
</dbReference>
<dbReference type="GO" id="GO:0006567">
    <property type="term" value="P:L-threonine catabolic process"/>
    <property type="evidence" value="ECO:0007669"/>
    <property type="project" value="TreeGrafter"/>
</dbReference>
<evidence type="ECO:0000256" key="7">
    <source>
        <dbReference type="ARBA" id="ARBA00022624"/>
    </source>
</evidence>
<dbReference type="CDD" id="cd04907">
    <property type="entry name" value="ACT_ThrD-I_2"/>
    <property type="match status" value="1"/>
</dbReference>
<feature type="domain" description="ACT-like" evidence="15">
    <location>
        <begin position="354"/>
        <end position="425"/>
    </location>
</feature>
<protein>
    <recommendedName>
        <fullName evidence="13">L-threonine dehydratase</fullName>
        <ecNumber evidence="13">4.3.1.19</ecNumber>
    </recommendedName>
    <alternativeName>
        <fullName evidence="13">Threonine deaminase</fullName>
    </alternativeName>
</protein>
<gene>
    <name evidence="13 16" type="primary">ilvA</name>
    <name evidence="16" type="ORF">AL504_03340</name>
</gene>
<dbReference type="NCBIfam" id="NF006674">
    <property type="entry name" value="PRK09224.1"/>
    <property type="match status" value="1"/>
</dbReference>
<dbReference type="Pfam" id="PF00585">
    <property type="entry name" value="Thr_dehydrat_C"/>
    <property type="match status" value="2"/>
</dbReference>
<dbReference type="GO" id="GO:0009097">
    <property type="term" value="P:isoleucine biosynthetic process"/>
    <property type="evidence" value="ECO:0007669"/>
    <property type="project" value="UniProtKB-UniRule"/>
</dbReference>
<comment type="function">
    <text evidence="12 13">Catalyzes the anaerobic formation of alpha-ketobutyrate and ammonia from threonine in a two-step reaction. The first step involved a dehydration of threonine and a production of enamine intermediates (aminocrotonate), which tautomerizes to its imine form (iminobutyrate). Both intermediates are unstable and short-lived. The second step is the nonenzymatic hydrolysis of the enamine/imine intermediates to form 2-ketobutyrate and free ammonia. In the low water environment of the cell, the second step is accelerated by RidA.</text>
</comment>
<dbReference type="GO" id="GO:0006565">
    <property type="term" value="P:L-serine catabolic process"/>
    <property type="evidence" value="ECO:0007669"/>
    <property type="project" value="TreeGrafter"/>
</dbReference>
<accession>A0A0X8P5A5</accession>
<evidence type="ECO:0000256" key="1">
    <source>
        <dbReference type="ARBA" id="ARBA00001274"/>
    </source>
</evidence>
<comment type="similarity">
    <text evidence="4 13">Belongs to the serine/threonine dehydratase family.</text>
</comment>
<dbReference type="FunFam" id="3.40.1020.10:FF:000001">
    <property type="entry name" value="L-threonine dehydratase"/>
    <property type="match status" value="1"/>
</dbReference>
<feature type="domain" description="ACT-like" evidence="15">
    <location>
        <begin position="448"/>
        <end position="523"/>
    </location>
</feature>
<evidence type="ECO:0000256" key="3">
    <source>
        <dbReference type="ARBA" id="ARBA00004810"/>
    </source>
</evidence>
<dbReference type="Gene3D" id="3.40.50.1100">
    <property type="match status" value="2"/>
</dbReference>
<dbReference type="SUPFAM" id="SSF55021">
    <property type="entry name" value="ACT-like"/>
    <property type="match status" value="1"/>
</dbReference>
<feature type="compositionally biased region" description="Polar residues" evidence="14">
    <location>
        <begin position="1"/>
        <end position="17"/>
    </location>
</feature>
<dbReference type="PANTHER" id="PTHR48078:SF11">
    <property type="entry name" value="THREONINE DEHYDRATASE, MITOCHONDRIAL"/>
    <property type="match status" value="1"/>
</dbReference>
<evidence type="ECO:0000256" key="11">
    <source>
        <dbReference type="ARBA" id="ARBA00023304"/>
    </source>
</evidence>
<proteinExistence type="inferred from homology"/>